<evidence type="ECO:0000259" key="1">
    <source>
        <dbReference type="Pfam" id="PF08378"/>
    </source>
</evidence>
<protein>
    <submittedName>
        <fullName evidence="2">NERD domain-containing protein/DEAD/DEAH box helicase</fullName>
    </submittedName>
</protein>
<name>A0ABS9L2I8_9MICC</name>
<dbReference type="EMBL" id="JAKLTQ010000001">
    <property type="protein sequence ID" value="MCG2620876.1"/>
    <property type="molecule type" value="Genomic_DNA"/>
</dbReference>
<feature type="domain" description="NERD" evidence="1">
    <location>
        <begin position="13"/>
        <end position="108"/>
    </location>
</feature>
<dbReference type="PANTHER" id="PTHR11070:SF2">
    <property type="entry name" value="ATP-DEPENDENT DNA HELICASE SRS2"/>
    <property type="match status" value="1"/>
</dbReference>
<keyword evidence="3" id="KW-1185">Reference proteome</keyword>
<dbReference type="Pfam" id="PF08378">
    <property type="entry name" value="NERD"/>
    <property type="match status" value="1"/>
</dbReference>
<dbReference type="InterPro" id="IPR027417">
    <property type="entry name" value="P-loop_NTPase"/>
</dbReference>
<sequence>MRCIPEEPEFGEGQSAEKAVWEQLRRSLPDGVILAHSVQVRHGRAEHEIDLLVLWPGVGLAAIEVKGGRVSIENGQWHSSGKIGKHRIQSPIAQSQSSAHAFKEWIGDQLGTPLSSRFAYMVCLPYTPVPADWVMAGCPRSLVLDEQDLQHPAELIRRAIETEGNGASPLATSYAGRIAAKLVGTLNPDDGPRLGSREQEDLQDHLTQQQAVLLAATRDIRRIRFSGGAGSGKTWLAVEKARRLCRQGKRVGLFCYNKGLGQYLRNQVSGWRQAKPVFIGEFHEYVRSLGVPDGKGQAYFDEEMPRLLKEMAAGLPEQDRLDAVVVDEAQDFAPLWWEALLACLKDPSAGEVHAFMDDHQDVYRRWDEAAVGAVGAALGAVDLVPIRIDENLRNTRRIAETFGVFAGESFKARGNTGLPVRFVRCATDGALEVAGDCVDALIGEGWANNQIALLTTRSRHPEHQRHQEGGTIPEYWREFHANESEFYGHVLGFKGLERSVVVLCVNGFKELSRAPEQLYVGLSRARSLLVVVGDPELLAKAGGACLAAELERAEAWDPYLEPSPAADMVAG</sequence>
<gene>
    <name evidence="2" type="ORF">LVY72_02985</name>
</gene>
<reference evidence="2" key="1">
    <citation type="submission" date="2022-01" db="EMBL/GenBank/DDBJ databases">
        <authorList>
            <person name="Jo J.-H."/>
            <person name="Im W.-T."/>
        </authorList>
    </citation>
    <scope>NUCLEOTIDE SEQUENCE</scope>
    <source>
        <strain evidence="2">I2-34</strain>
    </source>
</reference>
<dbReference type="RefSeq" id="WP_237817958.1">
    <property type="nucleotide sequence ID" value="NZ_JAKLTQ010000001.1"/>
</dbReference>
<keyword evidence="2" id="KW-0347">Helicase</keyword>
<evidence type="ECO:0000313" key="3">
    <source>
        <dbReference type="Proteomes" id="UP001165368"/>
    </source>
</evidence>
<dbReference type="Gene3D" id="3.40.50.300">
    <property type="entry name" value="P-loop containing nucleotide triphosphate hydrolases"/>
    <property type="match status" value="2"/>
</dbReference>
<accession>A0ABS9L2I8</accession>
<dbReference type="Proteomes" id="UP001165368">
    <property type="component" value="Unassembled WGS sequence"/>
</dbReference>
<dbReference type="InterPro" id="IPR000212">
    <property type="entry name" value="DNA_helicase_UvrD/REP"/>
</dbReference>
<dbReference type="InterPro" id="IPR011528">
    <property type="entry name" value="NERD"/>
</dbReference>
<proteinExistence type="predicted"/>
<keyword evidence="2" id="KW-0067">ATP-binding</keyword>
<evidence type="ECO:0000313" key="2">
    <source>
        <dbReference type="EMBL" id="MCG2620876.1"/>
    </source>
</evidence>
<dbReference type="SUPFAM" id="SSF52540">
    <property type="entry name" value="P-loop containing nucleoside triphosphate hydrolases"/>
    <property type="match status" value="1"/>
</dbReference>
<comment type="caution">
    <text evidence="2">The sequence shown here is derived from an EMBL/GenBank/DDBJ whole genome shotgun (WGS) entry which is preliminary data.</text>
</comment>
<keyword evidence="2" id="KW-0547">Nucleotide-binding</keyword>
<dbReference type="GO" id="GO:0004386">
    <property type="term" value="F:helicase activity"/>
    <property type="evidence" value="ECO:0007669"/>
    <property type="project" value="UniProtKB-KW"/>
</dbReference>
<organism evidence="2 3">
    <name type="scientific">Arthrobacter hankyongi</name>
    <dbReference type="NCBI Taxonomy" id="2904801"/>
    <lineage>
        <taxon>Bacteria</taxon>
        <taxon>Bacillati</taxon>
        <taxon>Actinomycetota</taxon>
        <taxon>Actinomycetes</taxon>
        <taxon>Micrococcales</taxon>
        <taxon>Micrococcaceae</taxon>
        <taxon>Arthrobacter</taxon>
    </lineage>
</organism>
<keyword evidence="2" id="KW-0378">Hydrolase</keyword>
<dbReference type="PANTHER" id="PTHR11070">
    <property type="entry name" value="UVRD / RECB / PCRA DNA HELICASE FAMILY MEMBER"/>
    <property type="match status" value="1"/>
</dbReference>